<keyword evidence="3" id="KW-1185">Reference proteome</keyword>
<name>A0A9P7XXH8_9FUNG</name>
<dbReference type="PROSITE" id="PS50181">
    <property type="entry name" value="FBOX"/>
    <property type="match status" value="1"/>
</dbReference>
<dbReference type="SUPFAM" id="SSF52047">
    <property type="entry name" value="RNI-like"/>
    <property type="match status" value="1"/>
</dbReference>
<dbReference type="InterPro" id="IPR032675">
    <property type="entry name" value="LRR_dom_sf"/>
</dbReference>
<sequence>MTGLIDLPEELLAIIASSLSKGNLAQLVSSCRQLSHSSSLLAYLWQEISLESDFPYLRCDNFGDRACRPLKGGVLVSAGRLSQYAGFVQSLSLLGPFRTEYYQISFPQLHKLSLFHEIDYSSPDGKEDDAMEAEQQVNNAELVRRNPNIKELSIHVEFARPPSDFWEAIYSTLQDPICLHLSDVKELQGADVVDSFWRACTLFEEIESNGSDMDVSKLLPTLTFPRLKRLVFRSTDWNKKRFYPLLQFDWFKQCPNLTKLHWELFYGSIPVEAWAQAMERKTWPDLEDLSLRELAEDDEDLAVMFAHLPPLPRFTLESRKFGQQAFLALQNRLFASIRVLDMSGTYKFTSQMAVNVLEQCVHLEDFRAVMINVEDLCGPWLCEGLKSLHVFFMTETEVSNDIAFHRLSVMSQLEECYFSRTFSVENRRDLPVPEGAYTLQWKLGLGLERLVQLKKLRTIAFKDAAQKDMGVDELVWLKENLPALKEVGGTFSRVKEKCEELERFAATLGLEL</sequence>
<gene>
    <name evidence="2" type="ORF">KI688_010645</name>
</gene>
<dbReference type="AlphaFoldDB" id="A0A9P7XXH8"/>
<evidence type="ECO:0000313" key="2">
    <source>
        <dbReference type="EMBL" id="KAG9068377.1"/>
    </source>
</evidence>
<dbReference type="Gene3D" id="3.80.10.10">
    <property type="entry name" value="Ribonuclease Inhibitor"/>
    <property type="match status" value="1"/>
</dbReference>
<reference evidence="2" key="1">
    <citation type="submission" date="2021-06" db="EMBL/GenBank/DDBJ databases">
        <title>Genome Sequence of Mortierella hyaline Strain SCG-10, a Cold-Adapted, Nitrate-Reducing Fungus Isolated from Soil in Minnesota, USA.</title>
        <authorList>
            <person name="Aldossari N."/>
        </authorList>
    </citation>
    <scope>NUCLEOTIDE SEQUENCE</scope>
    <source>
        <strain evidence="2">SCG-10</strain>
    </source>
</reference>
<evidence type="ECO:0000313" key="3">
    <source>
        <dbReference type="Proteomes" id="UP000707451"/>
    </source>
</evidence>
<dbReference type="InterPro" id="IPR001810">
    <property type="entry name" value="F-box_dom"/>
</dbReference>
<evidence type="ECO:0000259" key="1">
    <source>
        <dbReference type="PROSITE" id="PS50181"/>
    </source>
</evidence>
<dbReference type="EMBL" id="JAHRHY010000006">
    <property type="protein sequence ID" value="KAG9068377.1"/>
    <property type="molecule type" value="Genomic_DNA"/>
</dbReference>
<proteinExistence type="predicted"/>
<accession>A0A9P7XXH8</accession>
<dbReference type="OrthoDB" id="2432222at2759"/>
<dbReference type="Proteomes" id="UP000707451">
    <property type="component" value="Unassembled WGS sequence"/>
</dbReference>
<organism evidence="2 3">
    <name type="scientific">Linnemannia hyalina</name>
    <dbReference type="NCBI Taxonomy" id="64524"/>
    <lineage>
        <taxon>Eukaryota</taxon>
        <taxon>Fungi</taxon>
        <taxon>Fungi incertae sedis</taxon>
        <taxon>Mucoromycota</taxon>
        <taxon>Mortierellomycotina</taxon>
        <taxon>Mortierellomycetes</taxon>
        <taxon>Mortierellales</taxon>
        <taxon>Mortierellaceae</taxon>
        <taxon>Linnemannia</taxon>
    </lineage>
</organism>
<comment type="caution">
    <text evidence="2">The sequence shown here is derived from an EMBL/GenBank/DDBJ whole genome shotgun (WGS) entry which is preliminary data.</text>
</comment>
<feature type="domain" description="F-box" evidence="1">
    <location>
        <begin position="1"/>
        <end position="48"/>
    </location>
</feature>
<protein>
    <recommendedName>
        <fullName evidence="1">F-box domain-containing protein</fullName>
    </recommendedName>
</protein>